<feature type="compositionally biased region" description="Polar residues" evidence="1">
    <location>
        <begin position="1155"/>
        <end position="1171"/>
    </location>
</feature>
<feature type="compositionally biased region" description="Basic and acidic residues" evidence="1">
    <location>
        <begin position="285"/>
        <end position="296"/>
    </location>
</feature>
<feature type="region of interest" description="Disordered" evidence="1">
    <location>
        <begin position="1521"/>
        <end position="1540"/>
    </location>
</feature>
<feature type="compositionally biased region" description="Polar residues" evidence="1">
    <location>
        <begin position="1013"/>
        <end position="1026"/>
    </location>
</feature>
<dbReference type="Proteomes" id="UP000279259">
    <property type="component" value="Unassembled WGS sequence"/>
</dbReference>
<feature type="compositionally biased region" description="Low complexity" evidence="1">
    <location>
        <begin position="1173"/>
        <end position="1200"/>
    </location>
</feature>
<feature type="region of interest" description="Disordered" evidence="1">
    <location>
        <begin position="1607"/>
        <end position="1645"/>
    </location>
</feature>
<feature type="region of interest" description="Disordered" evidence="1">
    <location>
        <begin position="81"/>
        <end position="501"/>
    </location>
</feature>
<feature type="compositionally biased region" description="Gly residues" evidence="1">
    <location>
        <begin position="343"/>
        <end position="353"/>
    </location>
</feature>
<feature type="region of interest" description="Disordered" evidence="1">
    <location>
        <begin position="1686"/>
        <end position="1850"/>
    </location>
</feature>
<feature type="compositionally biased region" description="Gly residues" evidence="1">
    <location>
        <begin position="1739"/>
        <end position="1752"/>
    </location>
</feature>
<feature type="compositionally biased region" description="Polar residues" evidence="1">
    <location>
        <begin position="201"/>
        <end position="223"/>
    </location>
</feature>
<feature type="region of interest" description="Disordered" evidence="1">
    <location>
        <begin position="40"/>
        <end position="66"/>
    </location>
</feature>
<feature type="compositionally biased region" description="Polar residues" evidence="1">
    <location>
        <begin position="672"/>
        <end position="683"/>
    </location>
</feature>
<feature type="compositionally biased region" description="Basic and acidic residues" evidence="1">
    <location>
        <begin position="1043"/>
        <end position="1057"/>
    </location>
</feature>
<reference evidence="2 3" key="1">
    <citation type="submission" date="2018-11" db="EMBL/GenBank/DDBJ databases">
        <title>Genome sequence of Saitozyma podzolica DSM 27192.</title>
        <authorList>
            <person name="Aliyu H."/>
            <person name="Gorte O."/>
            <person name="Ochsenreither K."/>
        </authorList>
    </citation>
    <scope>NUCLEOTIDE SEQUENCE [LARGE SCALE GENOMIC DNA]</scope>
    <source>
        <strain evidence="2 3">DSM 27192</strain>
    </source>
</reference>
<feature type="compositionally biased region" description="Gly residues" evidence="1">
    <location>
        <begin position="1620"/>
        <end position="1630"/>
    </location>
</feature>
<feature type="compositionally biased region" description="Low complexity" evidence="1">
    <location>
        <begin position="377"/>
        <end position="389"/>
    </location>
</feature>
<feature type="region of interest" description="Disordered" evidence="1">
    <location>
        <begin position="1553"/>
        <end position="1578"/>
    </location>
</feature>
<sequence length="1878" mass="198834">MTAVASTTSRMGMVEPINTDVYDRSLSPITELTTPASLRTITLPPLDPTYEYASEPERGDGDDASVYSQFSVDTIIARTMAAAATSTSPRTSPVTPVVRLPQLRPPGDGVSKDMSMSPRAAPGSRFPLPPPRPRLSSLPPPPATSQSNPSPASPTTPKPSASTPTPSRIPRLVSPPKPSLITMQRPRPRPRPLSMPVTPAQDITTSITPPSSAKSNSLKTRQFPTGPTSLPPPPRPQTPTRTPVRQSEPPPSRTPSQLSEPPPTQMPPKDSEPPPSSSPFGTASDEARRRYMDRYTGKNNKIGAADRPAVTVMPDQSNLQTAVAEPGSPKSHSRVPSEEEGSGMAGVGSGVGAGVTRPPGPRSRPNSFYGKPQEDITTPSTTPPTHSTGLPPPILPPLAQETHRPRLMSQYVHPTLHNIPILPIPSPVEDSSPRSGKSPLTPLSRSPKVTPTASPYSSPRANRLGLLARARSPPTSQHSSVHALSRPASYHGSRPGSPNRLEVLLRPESWVGVDLPKARSSVDVTTKSATRIRNVVSPPGSDSLHPVYSMQDVRHSSVDLPRNVSMIELAPPRKSSEDPSLPGTDSQRWIDPQLQPLPQPRNDPLPQPQHAAKPESELPTQDLTPAMASSPSSPASRSNSRKTEDRSRTRRSSASRMSFVPNVILSLFESRPTPTRSNTTGHSPIQPGPRGTSSPPTSTSRLLKPKPRPKVRRQSSHGSRSGRSGRSGRSSKTSRNSSRPSSPSPSPSPEDLDVTPPPQPVVRTSGTFGVRDDGSVFELLNDVASPHGRGRDRDVSSSPGTPGPMDGAEGFYRTRSKSNTGTVMSGGTKRVLYVKNGVDGEITEGEEEPRDGAEGVEHVVLARGVFLAESPIAALTVSPLPDDVLATQTIRPTGYPLPELLQSVETGLQAPNASLTAWNTPTGSTYAQDGSARPKDAPTAIKPTSSTADDDPYRSLRPLSATPTPIMTSPTSILQEDTLRVPPKRQVDQTTQTSIPTTPTTTPGKRPLPIPPSRSTSLASPTSTHTLEAGLGPATSTGTLAPSHDHSTHDHSTRDHSTTGLPLSDVMTPSQAARHSLHVIEPSAGLAVPRAPPEFYPPRPPSHAPESSEGFVPERSTATTPDIKLPSNTLGTLPPHGTSGHASAYTHRPLPSPPNASVHSRLSGLSGTGSYSHAHTNHTTHTTHGTHTPVPSPTSAQLSSSTSDLPLLIASHLLSTHAASLMRHSATMRDSSELMRQLARESLDWGSMLMAMANTTRGREDGSLRGPSGFGLRPEPDERAFDGSGVNRAWRQGDTTRFEGLPPLPDLDRLSSMLARSAPLQDHSGDASLNGQNGNEPLSRIEPDRHLRRSSLPPKSSVYPTPPTSDLLPRASRDPHPGPEPAPELKLGPQLEPDFDTWDPRNDNFTQLPDRPSFVRDGRKRKGQSLPPAWYDAHKGVSPGGATTDDMRRPTQVYGTPREVSSSPKARENGEGLGETTEELDRERERERTWSFSRSRENGWSDIATAGEEGWSLEAALRSLTPEGRYDRPPRETDRQRSNHTAAIRHPFAFAADSTGTTTEGLPAIRGAHGDVSTRGPERLDEDDLAAFRISFTGPATMPTPSQLRLSIPNPSAHGHGHGHGLGQGQGQGQGYPHEHGHGVSPSRAFPVSSDVLFFGPGVACPPSPTGTPTPLETPRIGPPVGVVGLRLPSEDESEKDDVLGGDSGVVRAKSTLGQTSPMRPTRPISTVSSAQTERSQGTAGGVGGGGAGGPVRAGSRASTTTTARASGGRKLSKRTRPKGAGIAPGTGNAIPLQNIGPGDGTDGKKRPGPGQGTVLSRNGGSVRGGSVRGGPGRVGNAGGAGAPGKDVDVDAKSVGAEGEVFVKEKRHWWSRRTSVVA</sequence>
<feature type="compositionally biased region" description="Polar residues" evidence="1">
    <location>
        <begin position="1116"/>
        <end position="1131"/>
    </location>
</feature>
<feature type="compositionally biased region" description="Polar residues" evidence="1">
    <location>
        <begin position="473"/>
        <end position="482"/>
    </location>
</feature>
<feature type="compositionally biased region" description="Low complexity" evidence="1">
    <location>
        <begin position="460"/>
        <end position="471"/>
    </location>
</feature>
<name>A0A427YHV7_9TREE</name>
<feature type="region of interest" description="Disordered" evidence="1">
    <location>
        <begin position="914"/>
        <end position="1062"/>
    </location>
</feature>
<feature type="region of interest" description="Disordered" evidence="1">
    <location>
        <begin position="1320"/>
        <end position="1488"/>
    </location>
</feature>
<feature type="compositionally biased region" description="Pro residues" evidence="1">
    <location>
        <begin position="1090"/>
        <end position="1103"/>
    </location>
</feature>
<feature type="compositionally biased region" description="Basic residues" evidence="1">
    <location>
        <begin position="703"/>
        <end position="715"/>
    </location>
</feature>
<feature type="compositionally biased region" description="Low complexity" evidence="1">
    <location>
        <begin position="962"/>
        <end position="973"/>
    </location>
</feature>
<proteinExistence type="predicted"/>
<dbReference type="EMBL" id="RSCD01000010">
    <property type="protein sequence ID" value="RSH90669.1"/>
    <property type="molecule type" value="Genomic_DNA"/>
</dbReference>
<gene>
    <name evidence="2" type="ORF">EHS25_001274</name>
</gene>
<feature type="compositionally biased region" description="Polar residues" evidence="1">
    <location>
        <begin position="441"/>
        <end position="459"/>
    </location>
</feature>
<feature type="compositionally biased region" description="Basic and acidic residues" evidence="1">
    <location>
        <begin position="1479"/>
        <end position="1488"/>
    </location>
</feature>
<feature type="compositionally biased region" description="Low complexity" evidence="1">
    <location>
        <begin position="990"/>
        <end position="1005"/>
    </location>
</feature>
<feature type="compositionally biased region" description="Polar residues" evidence="1">
    <location>
        <begin position="1712"/>
        <end position="1737"/>
    </location>
</feature>
<feature type="compositionally biased region" description="Low complexity" evidence="1">
    <location>
        <begin position="628"/>
        <end position="638"/>
    </location>
</feature>
<feature type="compositionally biased region" description="Low complexity" evidence="1">
    <location>
        <begin position="688"/>
        <end position="701"/>
    </location>
</feature>
<keyword evidence="3" id="KW-1185">Reference proteome</keyword>
<feature type="region of interest" description="Disordered" evidence="1">
    <location>
        <begin position="533"/>
        <end position="824"/>
    </location>
</feature>
<feature type="compositionally biased region" description="Low complexity" evidence="1">
    <location>
        <begin position="1753"/>
        <end position="1770"/>
    </location>
</feature>
<evidence type="ECO:0000256" key="1">
    <source>
        <dbReference type="SAM" id="MobiDB-lite"/>
    </source>
</evidence>
<feature type="compositionally biased region" description="Polar residues" evidence="1">
    <location>
        <begin position="914"/>
        <end position="928"/>
    </location>
</feature>
<feature type="compositionally biased region" description="Gly residues" evidence="1">
    <location>
        <begin position="1822"/>
        <end position="1843"/>
    </location>
</feature>
<comment type="caution">
    <text evidence="2">The sequence shown here is derived from an EMBL/GenBank/DDBJ whole genome shotgun (WGS) entry which is preliminary data.</text>
</comment>
<feature type="compositionally biased region" description="Low complexity" evidence="1">
    <location>
        <begin position="716"/>
        <end position="741"/>
    </location>
</feature>
<feature type="compositionally biased region" description="Polar residues" evidence="1">
    <location>
        <begin position="1327"/>
        <end position="1336"/>
    </location>
</feature>
<feature type="compositionally biased region" description="Basic and acidic residues" evidence="1">
    <location>
        <begin position="1524"/>
        <end position="1537"/>
    </location>
</feature>
<feature type="compositionally biased region" description="Pro residues" evidence="1">
    <location>
        <begin position="595"/>
        <end position="607"/>
    </location>
</feature>
<feature type="region of interest" description="Disordered" evidence="1">
    <location>
        <begin position="1258"/>
        <end position="1305"/>
    </location>
</feature>
<evidence type="ECO:0000313" key="2">
    <source>
        <dbReference type="EMBL" id="RSH90669.1"/>
    </source>
</evidence>
<dbReference type="OrthoDB" id="2575033at2759"/>
<organism evidence="2 3">
    <name type="scientific">Saitozyma podzolica</name>
    <dbReference type="NCBI Taxonomy" id="1890683"/>
    <lineage>
        <taxon>Eukaryota</taxon>
        <taxon>Fungi</taxon>
        <taxon>Dikarya</taxon>
        <taxon>Basidiomycota</taxon>
        <taxon>Agaricomycotina</taxon>
        <taxon>Tremellomycetes</taxon>
        <taxon>Tremellales</taxon>
        <taxon>Trimorphomycetaceae</taxon>
        <taxon>Saitozyma</taxon>
    </lineage>
</organism>
<evidence type="ECO:0000313" key="3">
    <source>
        <dbReference type="Proteomes" id="UP000279259"/>
    </source>
</evidence>
<protein>
    <submittedName>
        <fullName evidence="2">Uncharacterized protein</fullName>
    </submittedName>
</protein>
<feature type="compositionally biased region" description="Low complexity" evidence="1">
    <location>
        <begin position="81"/>
        <end position="99"/>
    </location>
</feature>
<accession>A0A427YHV7</accession>
<feature type="compositionally biased region" description="Pro residues" evidence="1">
    <location>
        <begin position="127"/>
        <end position="143"/>
    </location>
</feature>
<feature type="region of interest" description="Disordered" evidence="1">
    <location>
        <begin position="1090"/>
        <end position="1200"/>
    </location>
</feature>